<dbReference type="EMBL" id="ACVN02000221">
    <property type="protein sequence ID" value="ERK54151.1"/>
    <property type="molecule type" value="Genomic_DNA"/>
</dbReference>
<dbReference type="Proteomes" id="UP000017052">
    <property type="component" value="Unassembled WGS sequence"/>
</dbReference>
<dbReference type="RefSeq" id="WP_021798017.1">
    <property type="nucleotide sequence ID" value="NZ_ACVN02000221.1"/>
</dbReference>
<accession>U2QCJ9</accession>
<sequence>MLISCFVAPDDEQAAQVIDWPSGPVEPAGDAEGQDAFPVVDTKIEPVVTLTKLAEILSGIPYDELAADKRISTLLAQKDEYEVLVLTVSDSVKAALAGASDEDLVRAAGPWSQIEEFHGLIDPDDLLEVMRELGLLARQAVDSGHSMYVWWCA</sequence>
<evidence type="ECO:0000313" key="2">
    <source>
        <dbReference type="Proteomes" id="UP000017052"/>
    </source>
</evidence>
<dbReference type="GeneID" id="95359644"/>
<organism evidence="1 2">
    <name type="scientific">Propionibacterium acidifaciens F0233</name>
    <dbReference type="NCBI Taxonomy" id="553198"/>
    <lineage>
        <taxon>Bacteria</taxon>
        <taxon>Bacillati</taxon>
        <taxon>Actinomycetota</taxon>
        <taxon>Actinomycetes</taxon>
        <taxon>Propionibacteriales</taxon>
        <taxon>Propionibacteriaceae</taxon>
        <taxon>Propionibacterium</taxon>
    </lineage>
</organism>
<name>U2QCJ9_9ACTN</name>
<keyword evidence="2" id="KW-1185">Reference proteome</keyword>
<evidence type="ECO:0008006" key="3">
    <source>
        <dbReference type="Google" id="ProtNLM"/>
    </source>
</evidence>
<gene>
    <name evidence="1" type="ORF">HMPREF0682_2648</name>
</gene>
<proteinExistence type="predicted"/>
<reference evidence="1" key="1">
    <citation type="submission" date="2013-08" db="EMBL/GenBank/DDBJ databases">
        <authorList>
            <person name="Durkin A.S."/>
            <person name="Haft D.R."/>
            <person name="McCorrison J."/>
            <person name="Torralba M."/>
            <person name="Gillis M."/>
            <person name="Haft D.H."/>
            <person name="Methe B."/>
            <person name="Sutton G."/>
            <person name="Nelson K.E."/>
        </authorList>
    </citation>
    <scope>NUCLEOTIDE SEQUENCE [LARGE SCALE GENOMIC DNA]</scope>
    <source>
        <strain evidence="1">F0233</strain>
    </source>
</reference>
<comment type="caution">
    <text evidence="1">The sequence shown here is derived from an EMBL/GenBank/DDBJ whole genome shotgun (WGS) entry which is preliminary data.</text>
</comment>
<dbReference type="OrthoDB" id="3537879at2"/>
<evidence type="ECO:0000313" key="1">
    <source>
        <dbReference type="EMBL" id="ERK54151.1"/>
    </source>
</evidence>
<protein>
    <recommendedName>
        <fullName evidence="3">PF08974 domain protein</fullName>
    </recommendedName>
</protein>
<dbReference type="AlphaFoldDB" id="U2QCJ9"/>